<protein>
    <submittedName>
        <fullName evidence="1">Uncharacterized protein</fullName>
    </submittedName>
</protein>
<dbReference type="OrthoDB" id="8353319at2"/>
<evidence type="ECO:0000313" key="1">
    <source>
        <dbReference type="EMBL" id="TWF57146.1"/>
    </source>
</evidence>
<accession>A0A561R3E1</accession>
<dbReference type="EMBL" id="VIWP01000002">
    <property type="protein sequence ID" value="TWF57146.1"/>
    <property type="molecule type" value="Genomic_DNA"/>
</dbReference>
<dbReference type="AlphaFoldDB" id="A0A561R3E1"/>
<reference evidence="1 2" key="1">
    <citation type="submission" date="2019-06" db="EMBL/GenBank/DDBJ databases">
        <title>Sorghum-associated microbial communities from plants grown in Nebraska, USA.</title>
        <authorList>
            <person name="Schachtman D."/>
        </authorList>
    </citation>
    <scope>NUCLEOTIDE SEQUENCE [LARGE SCALE GENOMIC DNA]</scope>
    <source>
        <strain evidence="1 2">1225</strain>
    </source>
</reference>
<keyword evidence="2" id="KW-1185">Reference proteome</keyword>
<organism evidence="1 2">
    <name type="scientific">Neorhizobium alkalisoli</name>
    <dbReference type="NCBI Taxonomy" id="528178"/>
    <lineage>
        <taxon>Bacteria</taxon>
        <taxon>Pseudomonadati</taxon>
        <taxon>Pseudomonadota</taxon>
        <taxon>Alphaproteobacteria</taxon>
        <taxon>Hyphomicrobiales</taxon>
        <taxon>Rhizobiaceae</taxon>
        <taxon>Rhizobium/Agrobacterium group</taxon>
        <taxon>Neorhizobium</taxon>
    </lineage>
</organism>
<gene>
    <name evidence="1" type="ORF">FHW37_102787</name>
</gene>
<evidence type="ECO:0000313" key="2">
    <source>
        <dbReference type="Proteomes" id="UP000320653"/>
    </source>
</evidence>
<sequence>MSSINKITDALGFRKRGSTITENANQVASTQLEILLSTARRHAAQAPQTRESELILELCAVIEAAPSDPAELRREIFRDAVKGIANVIRNSQLPVDLPLSKMVPGAYGTPELLAAEIERANATEPVLLGELRQIRQKLKSATEGNDDIDDSIRRLYYASVFAKNPSTEDILPPGSPSRSLDLAALVVQKVLPNGWWTLGASGHNLDDMPVAKVGTWTGDSPKPESAPTTPLTLLLALMLTLIEAEKKSG</sequence>
<dbReference type="Proteomes" id="UP000320653">
    <property type="component" value="Unassembled WGS sequence"/>
</dbReference>
<comment type="caution">
    <text evidence="1">The sequence shown here is derived from an EMBL/GenBank/DDBJ whole genome shotgun (WGS) entry which is preliminary data.</text>
</comment>
<dbReference type="RefSeq" id="WP_145635423.1">
    <property type="nucleotide sequence ID" value="NZ_VIWP01000002.1"/>
</dbReference>
<name>A0A561R3E1_9HYPH</name>
<proteinExistence type="predicted"/>